<keyword evidence="2" id="KW-1185">Reference proteome</keyword>
<dbReference type="Proteomes" id="UP001560685">
    <property type="component" value="Unassembled WGS sequence"/>
</dbReference>
<dbReference type="CDD" id="cd00754">
    <property type="entry name" value="Ubl_MoaD"/>
    <property type="match status" value="1"/>
</dbReference>
<organism evidence="1 2">
    <name type="scientific">Hyphococcus lacteus</name>
    <dbReference type="NCBI Taxonomy" id="3143536"/>
    <lineage>
        <taxon>Bacteria</taxon>
        <taxon>Pseudomonadati</taxon>
        <taxon>Pseudomonadota</taxon>
        <taxon>Alphaproteobacteria</taxon>
        <taxon>Parvularculales</taxon>
        <taxon>Parvularculaceae</taxon>
        <taxon>Hyphococcus</taxon>
    </lineage>
</organism>
<proteinExistence type="predicted"/>
<name>A0ABV3Z673_9PROT</name>
<dbReference type="InterPro" id="IPR012675">
    <property type="entry name" value="Beta-grasp_dom_sf"/>
</dbReference>
<dbReference type="EMBL" id="JBEHZE010000001">
    <property type="protein sequence ID" value="MEX6634311.1"/>
    <property type="molecule type" value="Genomic_DNA"/>
</dbReference>
<gene>
    <name evidence="1" type="ORF">ABFZ84_12220</name>
</gene>
<sequence length="83" mass="9035">MARLLFFGKLGDLAGGRERKIPLPAGVNTLNDLIKAIEKDDHVLGNAIGEISVRYVINENIVDRFQTINECDEIGFLPPVSGG</sequence>
<dbReference type="Pfam" id="PF02597">
    <property type="entry name" value="ThiS"/>
    <property type="match status" value="1"/>
</dbReference>
<comment type="caution">
    <text evidence="1">The sequence shown here is derived from an EMBL/GenBank/DDBJ whole genome shotgun (WGS) entry which is preliminary data.</text>
</comment>
<evidence type="ECO:0000313" key="2">
    <source>
        <dbReference type="Proteomes" id="UP001560685"/>
    </source>
</evidence>
<dbReference type="SUPFAM" id="SSF54285">
    <property type="entry name" value="MoaD/ThiS"/>
    <property type="match status" value="1"/>
</dbReference>
<reference evidence="1 2" key="1">
    <citation type="submission" date="2024-05" db="EMBL/GenBank/DDBJ databases">
        <title>Three bacterial strains, DH-69, EH-24, and ECK-19 isolated from coastal sediments.</title>
        <authorList>
            <person name="Ye Y.-Q."/>
            <person name="Du Z.-J."/>
        </authorList>
    </citation>
    <scope>NUCLEOTIDE SEQUENCE [LARGE SCALE GENOMIC DNA]</scope>
    <source>
        <strain evidence="1 2">ECK-19</strain>
    </source>
</reference>
<dbReference type="InterPro" id="IPR003749">
    <property type="entry name" value="ThiS/MoaD-like"/>
</dbReference>
<dbReference type="InterPro" id="IPR016155">
    <property type="entry name" value="Mopterin_synth/thiamin_S_b"/>
</dbReference>
<evidence type="ECO:0000313" key="1">
    <source>
        <dbReference type="EMBL" id="MEX6634311.1"/>
    </source>
</evidence>
<accession>A0ABV3Z673</accession>
<dbReference type="RefSeq" id="WP_369314297.1">
    <property type="nucleotide sequence ID" value="NZ_JBEHZE010000001.1"/>
</dbReference>
<dbReference type="Gene3D" id="3.10.20.30">
    <property type="match status" value="1"/>
</dbReference>
<protein>
    <submittedName>
        <fullName evidence="1">MoaD/ThiS family protein</fullName>
    </submittedName>
</protein>